<dbReference type="InterPro" id="IPR053932">
    <property type="entry name" value="GeBP-like_DBD"/>
</dbReference>
<evidence type="ECO:0000313" key="5">
    <source>
        <dbReference type="Proteomes" id="UP000479710"/>
    </source>
</evidence>
<comment type="caution">
    <text evidence="4">The sequence shown here is derived from an EMBL/GenBank/DDBJ whole genome shotgun (WGS) entry which is preliminary data.</text>
</comment>
<dbReference type="GO" id="GO:0006355">
    <property type="term" value="P:regulation of DNA-templated transcription"/>
    <property type="evidence" value="ECO:0007669"/>
    <property type="project" value="InterPro"/>
</dbReference>
<gene>
    <name evidence="4" type="ORF">E2562_035845</name>
</gene>
<dbReference type="EMBL" id="SPHZ02000006">
    <property type="protein sequence ID" value="KAF0915354.1"/>
    <property type="molecule type" value="Genomic_DNA"/>
</dbReference>
<feature type="region of interest" description="Disordered" evidence="2">
    <location>
        <begin position="1"/>
        <end position="75"/>
    </location>
</feature>
<evidence type="ECO:0000313" key="4">
    <source>
        <dbReference type="EMBL" id="KAF0915354.1"/>
    </source>
</evidence>
<evidence type="ECO:0000256" key="1">
    <source>
        <dbReference type="ARBA" id="ARBA00010820"/>
    </source>
</evidence>
<keyword evidence="5" id="KW-1185">Reference proteome</keyword>
<comment type="similarity">
    <text evidence="1">Belongs to the GeBP family.</text>
</comment>
<accession>A0A6G1DTC7</accession>
<evidence type="ECO:0000259" key="3">
    <source>
        <dbReference type="Pfam" id="PF04504"/>
    </source>
</evidence>
<organism evidence="4 5">
    <name type="scientific">Oryza meyeriana var. granulata</name>
    <dbReference type="NCBI Taxonomy" id="110450"/>
    <lineage>
        <taxon>Eukaryota</taxon>
        <taxon>Viridiplantae</taxon>
        <taxon>Streptophyta</taxon>
        <taxon>Embryophyta</taxon>
        <taxon>Tracheophyta</taxon>
        <taxon>Spermatophyta</taxon>
        <taxon>Magnoliopsida</taxon>
        <taxon>Liliopsida</taxon>
        <taxon>Poales</taxon>
        <taxon>Poaceae</taxon>
        <taxon>BOP clade</taxon>
        <taxon>Oryzoideae</taxon>
        <taxon>Oryzeae</taxon>
        <taxon>Oryzinae</taxon>
        <taxon>Oryza</taxon>
        <taxon>Oryza meyeriana</taxon>
    </lineage>
</organism>
<dbReference type="GO" id="GO:0005634">
    <property type="term" value="C:nucleus"/>
    <property type="evidence" value="ECO:0007669"/>
    <property type="project" value="TreeGrafter"/>
</dbReference>
<dbReference type="InterPro" id="IPR007592">
    <property type="entry name" value="GEBP"/>
</dbReference>
<dbReference type="PANTHER" id="PTHR31662">
    <property type="entry name" value="BNAANNG10740D PROTEIN-RELATED"/>
    <property type="match status" value="1"/>
</dbReference>
<reference evidence="4 5" key="1">
    <citation type="submission" date="2019-11" db="EMBL/GenBank/DDBJ databases">
        <title>Whole genome sequence of Oryza granulata.</title>
        <authorList>
            <person name="Li W."/>
        </authorList>
    </citation>
    <scope>NUCLEOTIDE SEQUENCE [LARGE SCALE GENOMIC DNA]</scope>
    <source>
        <strain evidence="5">cv. Menghai</strain>
        <tissue evidence="4">Leaf</tissue>
    </source>
</reference>
<sequence>MATTRRPGSSTPRAAHPGIPKPTSPRGSSSGPADELRARGKDAQGAEVKSSVPGNAAGEKKPTSEYQPKAKTKKPGAFVRIWSEADELSILECLAAHVKKHGAPPVRSQLPGVLAGCRLDKEEFTVTEIYEKVRRLRIQYKKMLSAPRQLPGDIGGGRNKFDLSMAIWGKAIAPVPTAPAKSTKKVGGPNLAWGTRARRDLEELRHLYPDLVDAVDRTNASNHGGRVGDVLKKGLELIDDDTAGQLNAKAKKQRLREINMMLNRADLRKEL</sequence>
<feature type="compositionally biased region" description="Basic and acidic residues" evidence="2">
    <location>
        <begin position="34"/>
        <end position="44"/>
    </location>
</feature>
<dbReference type="AlphaFoldDB" id="A0A6G1DTC7"/>
<dbReference type="Pfam" id="PF04504">
    <property type="entry name" value="GeBP-like_DBD"/>
    <property type="match status" value="1"/>
</dbReference>
<feature type="compositionally biased region" description="Polar residues" evidence="2">
    <location>
        <begin position="1"/>
        <end position="12"/>
    </location>
</feature>
<name>A0A6G1DTC7_9ORYZ</name>
<proteinExistence type="inferred from homology"/>
<feature type="domain" description="Glabrous enhancer-binding protein-like DBD" evidence="3">
    <location>
        <begin position="78"/>
        <end position="169"/>
    </location>
</feature>
<dbReference type="Proteomes" id="UP000479710">
    <property type="component" value="Unassembled WGS sequence"/>
</dbReference>
<dbReference type="PANTHER" id="PTHR31662:SF9">
    <property type="entry name" value="OS09G0126600 PROTEIN"/>
    <property type="match status" value="1"/>
</dbReference>
<dbReference type="OrthoDB" id="661680at2759"/>
<protein>
    <recommendedName>
        <fullName evidence="3">Glabrous enhancer-binding protein-like DBD domain-containing protein</fullName>
    </recommendedName>
</protein>
<evidence type="ECO:0000256" key="2">
    <source>
        <dbReference type="SAM" id="MobiDB-lite"/>
    </source>
</evidence>